<accession>A0ABY0FLU9</accession>
<proteinExistence type="predicted"/>
<dbReference type="RefSeq" id="WP_129734815.1">
    <property type="nucleotide sequence ID" value="NZ_PRLM01000003.1"/>
</dbReference>
<dbReference type="PROSITE" id="PS51257">
    <property type="entry name" value="PROKAR_LIPOPROTEIN"/>
    <property type="match status" value="1"/>
</dbReference>
<reference evidence="1 2" key="2">
    <citation type="journal article" date="2020" name="Cell Rep.">
        <title>Acquisition and Adaptation of Ultra-small Parasitic Reduced Genome Bacteria to Mammalian Hosts.</title>
        <authorList>
            <person name="McLean J.S."/>
            <person name="Bor B."/>
            <person name="Kerns K.A."/>
            <person name="Liu Q."/>
            <person name="To T.T."/>
            <person name="Solden L."/>
            <person name="Hendrickson E.L."/>
            <person name="Wrighton K."/>
            <person name="Shi W."/>
            <person name="He X."/>
        </authorList>
    </citation>
    <scope>NUCLEOTIDE SEQUENCE [LARGE SCALE GENOMIC DNA]</scope>
    <source>
        <strain evidence="1 2">TM7_G3_2_Rum_HOT_351B</strain>
    </source>
</reference>
<name>A0ABY0FLU9_9BACT</name>
<protein>
    <submittedName>
        <fullName evidence="1">Uncharacterized protein</fullName>
    </submittedName>
</protein>
<evidence type="ECO:0000313" key="1">
    <source>
        <dbReference type="EMBL" id="RYC74819.1"/>
    </source>
</evidence>
<dbReference type="Proteomes" id="UP001191019">
    <property type="component" value="Unassembled WGS sequence"/>
</dbReference>
<reference evidence="1 2" key="1">
    <citation type="journal article" date="2018" name="bioRxiv">
        <title>Evidence of independent acquisition and adaption of ultra-small bacteria to human hosts across the highly diverse yet reduced genomes of the phylum Saccharibacteria.</title>
        <authorList>
            <person name="McLean J.S."/>
            <person name="Bor B."/>
            <person name="To T.T."/>
            <person name="Liu Q."/>
            <person name="Kearns K.A."/>
            <person name="Solden L.M."/>
            <person name="Wrighton K.C."/>
            <person name="He X."/>
            <person name="Shi W."/>
        </authorList>
    </citation>
    <scope>NUCLEOTIDE SEQUENCE [LARGE SCALE GENOMIC DNA]</scope>
    <source>
        <strain evidence="1 2">TM7_G3_2_Rum_HOT_351B</strain>
    </source>
</reference>
<dbReference type="EMBL" id="PRLM01000003">
    <property type="protein sequence ID" value="RYC74819.1"/>
    <property type="molecule type" value="Genomic_DNA"/>
</dbReference>
<sequence>MNKALSIIITFAMIVLLVGCSKTNSDTTSEHTEAKGSSVQQATERITEAPTEAPTEVQPIVESRHSIKEIITPFSEDRAWVTYVDNDNELNYGVIDTNGYLVYNIKQSEVGDGWYSITASEFKDGVSCLHVDNSSRFSKAKPGMIIVNNKGNVVFDSRETDDTINYFYWGYGDETILIVKQVADFSSNTGYICEMNTSGEIEKETKLEEKYVFDDDYQSKWLTGSFRYYGEGIFLGGYLDMIYNKNNQELFQTYEETGATSKGIPFLRFYDVFEDSKTIGSTTTSDRWDDSVSEIRSIAPSDLTNYEKWMSYCDNQKIIWGPNIKINYLSEGLINNTEDNEYYKIKKGIYDYDGRLIAEYPSEWNIEQGDGFSNGLAALKIKGADKKYYVTVVNKNGKEQYKPIKVDECTFPAWHGYIQAKIDNEDVIISPAGEKTSLNEINQLSEDYAIGEITVHNGFRKIKNAKTDKFDSFSGIDGSTINTVIILSNYEEVSKSGIKPNATATETSETIATKIYQTINEFSIVGKWKNVGEYTFGQAQKGSIISFDGTNCNFFSPKDTYAFYKNGDNYKLDCTSPLADTVSFTVKIIDENNIDIFNGSDIVELTRVS</sequence>
<evidence type="ECO:0000313" key="2">
    <source>
        <dbReference type="Proteomes" id="UP001191019"/>
    </source>
</evidence>
<keyword evidence="2" id="KW-1185">Reference proteome</keyword>
<comment type="caution">
    <text evidence="1">The sequence shown here is derived from an EMBL/GenBank/DDBJ whole genome shotgun (WGS) entry which is preliminary data.</text>
</comment>
<gene>
    <name evidence="1" type="ORF">G3RUM_00368</name>
</gene>
<organism evidence="1 2">
    <name type="scientific">Candidatus Nanosyncoccus alces</name>
    <dbReference type="NCBI Taxonomy" id="2171997"/>
    <lineage>
        <taxon>Bacteria</taxon>
        <taxon>Candidatus Saccharimonadota</taxon>
        <taxon>Candidatus Nanosyncoccalia</taxon>
        <taxon>Candidatus Nanosyncoccales</taxon>
        <taxon>Candidatus Nanosyncoccaceae</taxon>
        <taxon>Candidatus Nanosyncoccus</taxon>
    </lineage>
</organism>